<dbReference type="RefSeq" id="XP_018289788.1">
    <property type="nucleotide sequence ID" value="XM_018436336.1"/>
</dbReference>
<sequence length="233" mass="27274">MLHEKLEEYNSAFEKIMEELEEPEKPEDPKSSAPSTTDETPKKSRGQYQKPTDKDIKKLFYLYFIRGLTIKKASKILTVLPRSSDFMETFEGNADDCNLNYHPIQTRPVKKSCYAFIKKPIYMEGVSTQDKVSDFEDLIMLEDKPKGKQCYKAYTEEETLLVLKKYFVDEMTMSEVEKSIDISRSTAGWVIRHIRSRLNLPARKSHMHKYASLEEYEKTLCKNVQTMLLQKKL</sequence>
<dbReference type="VEuPathDB" id="FungiDB:PHYBLDRAFT_170410"/>
<dbReference type="InParanoid" id="A0A162N718"/>
<evidence type="ECO:0000313" key="2">
    <source>
        <dbReference type="EMBL" id="OAD71748.1"/>
    </source>
</evidence>
<evidence type="ECO:0000256" key="1">
    <source>
        <dbReference type="SAM" id="MobiDB-lite"/>
    </source>
</evidence>
<gene>
    <name evidence="2" type="ORF">PHYBLDRAFT_170410</name>
</gene>
<feature type="region of interest" description="Disordered" evidence="1">
    <location>
        <begin position="1"/>
        <end position="50"/>
    </location>
</feature>
<name>A0A162N718_PHYB8</name>
<dbReference type="GeneID" id="28997242"/>
<dbReference type="AlphaFoldDB" id="A0A162N718"/>
<keyword evidence="3" id="KW-1185">Reference proteome</keyword>
<proteinExistence type="predicted"/>
<dbReference type="EMBL" id="KV440985">
    <property type="protein sequence ID" value="OAD71748.1"/>
    <property type="molecule type" value="Genomic_DNA"/>
</dbReference>
<organism evidence="2 3">
    <name type="scientific">Phycomyces blakesleeanus (strain ATCC 8743b / DSM 1359 / FGSC 10004 / NBRC 33097 / NRRL 1555)</name>
    <dbReference type="NCBI Taxonomy" id="763407"/>
    <lineage>
        <taxon>Eukaryota</taxon>
        <taxon>Fungi</taxon>
        <taxon>Fungi incertae sedis</taxon>
        <taxon>Mucoromycota</taxon>
        <taxon>Mucoromycotina</taxon>
        <taxon>Mucoromycetes</taxon>
        <taxon>Mucorales</taxon>
        <taxon>Phycomycetaceae</taxon>
        <taxon>Phycomyces</taxon>
    </lineage>
</organism>
<dbReference type="Proteomes" id="UP000077315">
    <property type="component" value="Unassembled WGS sequence"/>
</dbReference>
<protein>
    <submittedName>
        <fullName evidence="2">Uncharacterized protein</fullName>
    </submittedName>
</protein>
<accession>A0A162N718</accession>
<reference evidence="3" key="1">
    <citation type="submission" date="2015-06" db="EMBL/GenBank/DDBJ databases">
        <title>Expansion of signal transduction pathways in fungi by whole-genome duplication.</title>
        <authorList>
            <consortium name="DOE Joint Genome Institute"/>
            <person name="Corrochano L.M."/>
            <person name="Kuo A."/>
            <person name="Marcet-Houben M."/>
            <person name="Polaino S."/>
            <person name="Salamov A."/>
            <person name="Villalobos J.M."/>
            <person name="Alvarez M.I."/>
            <person name="Avalos J."/>
            <person name="Benito E.P."/>
            <person name="Benoit I."/>
            <person name="Burger G."/>
            <person name="Camino L.P."/>
            <person name="Canovas D."/>
            <person name="Cerda-Olmedo E."/>
            <person name="Cheng J.-F."/>
            <person name="Dominguez A."/>
            <person name="Elias M."/>
            <person name="Eslava A.P."/>
            <person name="Glaser F."/>
            <person name="Grimwood J."/>
            <person name="Gutierrez G."/>
            <person name="Heitman J."/>
            <person name="Henrissat B."/>
            <person name="Iturriaga E.A."/>
            <person name="Lang B.F."/>
            <person name="Lavin J.L."/>
            <person name="Lee S."/>
            <person name="Li W."/>
            <person name="Lindquist E."/>
            <person name="Lopez-Garcia S."/>
            <person name="Luque E.M."/>
            <person name="Marcos A.T."/>
            <person name="Martin J."/>
            <person name="McCluskey K."/>
            <person name="Medina H.R."/>
            <person name="Miralles-Duran A."/>
            <person name="Miyazaki A."/>
            <person name="Munoz-Torres E."/>
            <person name="Oguiza J.A."/>
            <person name="Ohm R."/>
            <person name="Olmedo M."/>
            <person name="Orejas M."/>
            <person name="Ortiz-Castellanos L."/>
            <person name="Pisabarro A.G."/>
            <person name="Rodriguez-Romero J."/>
            <person name="Ruiz-Herrera J."/>
            <person name="Ruiz-Vazquez R."/>
            <person name="Sanz C."/>
            <person name="Schackwitz W."/>
            <person name="Schmutz J."/>
            <person name="Shahriari M."/>
            <person name="Shelest E."/>
            <person name="Silva-Franco F."/>
            <person name="Soanes D."/>
            <person name="Syed K."/>
            <person name="Tagua V.G."/>
            <person name="Talbot N.J."/>
            <person name="Thon M."/>
            <person name="De vries R.P."/>
            <person name="Wiebenga A."/>
            <person name="Yadav J.S."/>
            <person name="Braun E.L."/>
            <person name="Baker S."/>
            <person name="Garre V."/>
            <person name="Horwitz B."/>
            <person name="Torres-Martinez S."/>
            <person name="Idnurm A."/>
            <person name="Herrera-Estrella A."/>
            <person name="Gabaldon T."/>
            <person name="Grigoriev I.V."/>
        </authorList>
    </citation>
    <scope>NUCLEOTIDE SEQUENCE [LARGE SCALE GENOMIC DNA]</scope>
    <source>
        <strain evidence="3">NRRL 1555(-)</strain>
    </source>
</reference>
<evidence type="ECO:0000313" key="3">
    <source>
        <dbReference type="Proteomes" id="UP000077315"/>
    </source>
</evidence>